<evidence type="ECO:0000313" key="1">
    <source>
        <dbReference type="EMBL" id="PQA60196.1"/>
    </source>
</evidence>
<comment type="caution">
    <text evidence="1">The sequence shown here is derived from an EMBL/GenBank/DDBJ whole genome shotgun (WGS) entry which is preliminary data.</text>
</comment>
<protein>
    <submittedName>
        <fullName evidence="1">Uncharacterized protein</fullName>
    </submittedName>
</protein>
<reference evidence="2" key="1">
    <citation type="submission" date="2018-02" db="EMBL/GenBank/DDBJ databases">
        <title>Genome sequencing of Solimonas sp. HR-BB.</title>
        <authorList>
            <person name="Lee Y."/>
            <person name="Jeon C.O."/>
        </authorList>
    </citation>
    <scope>NUCLEOTIDE SEQUENCE [LARGE SCALE GENOMIC DNA]</scope>
    <source>
        <strain evidence="2">HR-U</strain>
    </source>
</reference>
<name>A0A2S7IR91_9BACT</name>
<keyword evidence="2" id="KW-1185">Reference proteome</keyword>
<accession>A0A2S7IR91</accession>
<dbReference type="AlphaFoldDB" id="A0A2S7IR91"/>
<gene>
    <name evidence="1" type="ORF">C5O19_11415</name>
</gene>
<evidence type="ECO:0000313" key="2">
    <source>
        <dbReference type="Proteomes" id="UP000239590"/>
    </source>
</evidence>
<dbReference type="Proteomes" id="UP000239590">
    <property type="component" value="Unassembled WGS sequence"/>
</dbReference>
<dbReference type="RefSeq" id="WP_104712219.1">
    <property type="nucleotide sequence ID" value="NZ_PTRA01000001.1"/>
</dbReference>
<organism evidence="1 2">
    <name type="scientific">Siphonobacter curvatus</name>
    <dbReference type="NCBI Taxonomy" id="2094562"/>
    <lineage>
        <taxon>Bacteria</taxon>
        <taxon>Pseudomonadati</taxon>
        <taxon>Bacteroidota</taxon>
        <taxon>Cytophagia</taxon>
        <taxon>Cytophagales</taxon>
        <taxon>Cytophagaceae</taxon>
        <taxon>Siphonobacter</taxon>
    </lineage>
</organism>
<proteinExistence type="predicted"/>
<dbReference type="OrthoDB" id="762138at2"/>
<dbReference type="EMBL" id="PTRA01000001">
    <property type="protein sequence ID" value="PQA60196.1"/>
    <property type="molecule type" value="Genomic_DNA"/>
</dbReference>
<sequence>MASVVTLGLASIEVGAVAGDGGPGTTLTSLGYTFEDSCTMTQDDPEINEFFAEEVEDPIVRKMKKGRTTFAWQLMDPDAETLQKIFGGTVSSGTPKTWSAPDVTPSIEQTVKITPHEGLVITIPRGSLVAKVNAQFSRKGMFLVDISVVPLKPKKAGVGTMQATNPA</sequence>